<feature type="transmembrane region" description="Helical" evidence="1">
    <location>
        <begin position="93"/>
        <end position="117"/>
    </location>
</feature>
<sequence>MNVIKGYLLGRCRRPEYWITVVVLTGLNVVQNLIPSHNALLWLHAVAWFLLASRRCRDIGWSPWLGLLPIPVGMAIVIAMLAAASQLERAAELIMFNIAPVLILVLWCGFWVVLGVWKSKPLDAPAAQTQAEVFG</sequence>
<comment type="caution">
    <text evidence="2">The sequence shown here is derived from an EMBL/GenBank/DDBJ whole genome shotgun (WGS) entry which is preliminary data.</text>
</comment>
<dbReference type="AlphaFoldDB" id="A0A6G4QW08"/>
<keyword evidence="1" id="KW-0472">Membrane</keyword>
<keyword evidence="1" id="KW-1133">Transmembrane helix</keyword>
<evidence type="ECO:0000313" key="2">
    <source>
        <dbReference type="EMBL" id="NGM49425.1"/>
    </source>
</evidence>
<evidence type="ECO:0000256" key="1">
    <source>
        <dbReference type="SAM" id="Phobius"/>
    </source>
</evidence>
<gene>
    <name evidence="2" type="ORF">G5B46_07390</name>
</gene>
<name>A0A6G4QW08_9CAUL</name>
<dbReference type="RefSeq" id="WP_165257342.1">
    <property type="nucleotide sequence ID" value="NZ_JAAKGT010000002.1"/>
</dbReference>
<keyword evidence="1" id="KW-0812">Transmembrane</keyword>
<proteinExistence type="predicted"/>
<dbReference type="EMBL" id="JAAKGT010000002">
    <property type="protein sequence ID" value="NGM49425.1"/>
    <property type="molecule type" value="Genomic_DNA"/>
</dbReference>
<feature type="transmembrane region" description="Helical" evidence="1">
    <location>
        <begin position="64"/>
        <end position="87"/>
    </location>
</feature>
<protein>
    <submittedName>
        <fullName evidence="2">DUF805 domain-containing protein</fullName>
    </submittedName>
</protein>
<reference evidence="2" key="1">
    <citation type="submission" date="2020-02" db="EMBL/GenBank/DDBJ databases">
        <authorList>
            <person name="Gao J."/>
            <person name="Sun J."/>
        </authorList>
    </citation>
    <scope>NUCLEOTIDE SEQUENCE</scope>
    <source>
        <strain evidence="2">602-2</strain>
    </source>
</reference>
<organism evidence="2">
    <name type="scientific">Caulobacter sp. 602-2</name>
    <dbReference type="NCBI Taxonomy" id="2710887"/>
    <lineage>
        <taxon>Bacteria</taxon>
        <taxon>Pseudomonadati</taxon>
        <taxon>Pseudomonadota</taxon>
        <taxon>Alphaproteobacteria</taxon>
        <taxon>Caulobacterales</taxon>
        <taxon>Caulobacteraceae</taxon>
        <taxon>Caulobacter</taxon>
    </lineage>
</organism>
<accession>A0A6G4QW08</accession>